<organism evidence="1">
    <name type="scientific">bioreactor metagenome</name>
    <dbReference type="NCBI Taxonomy" id="1076179"/>
    <lineage>
        <taxon>unclassified sequences</taxon>
        <taxon>metagenomes</taxon>
        <taxon>ecological metagenomes</taxon>
    </lineage>
</organism>
<accession>A0A644V016</accession>
<reference evidence="1" key="1">
    <citation type="submission" date="2019-08" db="EMBL/GenBank/DDBJ databases">
        <authorList>
            <person name="Kucharzyk K."/>
            <person name="Murdoch R.W."/>
            <person name="Higgins S."/>
            <person name="Loffler F."/>
        </authorList>
    </citation>
    <scope>NUCLEOTIDE SEQUENCE</scope>
</reference>
<protein>
    <submittedName>
        <fullName evidence="1">Uncharacterized protein</fullName>
    </submittedName>
</protein>
<sequence>MNLSDFINETEFQESLENGEVVACYCKAKEYKSKED</sequence>
<name>A0A644V016_9ZZZZ</name>
<dbReference type="AlphaFoldDB" id="A0A644V016"/>
<proteinExistence type="predicted"/>
<evidence type="ECO:0000313" key="1">
    <source>
        <dbReference type="EMBL" id="MPL84534.1"/>
    </source>
</evidence>
<comment type="caution">
    <text evidence="1">The sequence shown here is derived from an EMBL/GenBank/DDBJ whole genome shotgun (WGS) entry which is preliminary data.</text>
</comment>
<dbReference type="EMBL" id="VSSQ01000191">
    <property type="protein sequence ID" value="MPL84534.1"/>
    <property type="molecule type" value="Genomic_DNA"/>
</dbReference>
<gene>
    <name evidence="1" type="ORF">SDC9_30499</name>
</gene>